<dbReference type="InterPro" id="IPR050750">
    <property type="entry name" value="C5-MTase"/>
</dbReference>
<dbReference type="AlphaFoldDB" id="A0A4P7XMA1"/>
<keyword evidence="8" id="KW-0614">Plasmid</keyword>
<dbReference type="GO" id="GO:0009307">
    <property type="term" value="P:DNA restriction-modification system"/>
    <property type="evidence" value="ECO:0007669"/>
    <property type="project" value="UniProtKB-KW"/>
</dbReference>
<accession>A0A4P7XMA1</accession>
<dbReference type="OrthoDB" id="5288620at2"/>
<dbReference type="PANTHER" id="PTHR46098:SF1">
    <property type="entry name" value="TRNA (CYTOSINE(38)-C(5))-METHYLTRANSFERASE"/>
    <property type="match status" value="1"/>
</dbReference>
<evidence type="ECO:0000256" key="1">
    <source>
        <dbReference type="ARBA" id="ARBA00011975"/>
    </source>
</evidence>
<reference evidence="8 9" key="1">
    <citation type="submission" date="2018-07" db="EMBL/GenBank/DDBJ databases">
        <title>Marsedoiliclastica nanhaica gen. nov. sp. nov., a novel marine hydrocarbonoclastic bacterium isolated from an in-situ enriched hydrocarbon-degrading consortium in deep-sea sediment.</title>
        <authorList>
            <person name="Dong C."/>
            <person name="Ma T."/>
            <person name="Liu R."/>
            <person name="Shao Z."/>
        </authorList>
    </citation>
    <scope>NUCLEOTIDE SEQUENCE [LARGE SCALE GENOMIC DNA]</scope>
    <source>
        <strain evidence="9">soil36-7</strain>
        <plasmid evidence="8 9">psoil36-7</plasmid>
    </source>
</reference>
<evidence type="ECO:0000313" key="8">
    <source>
        <dbReference type="EMBL" id="QCF28053.1"/>
    </source>
</evidence>
<keyword evidence="9" id="KW-1185">Reference proteome</keyword>
<dbReference type="Proteomes" id="UP000298049">
    <property type="component" value="Plasmid psoil36-7"/>
</dbReference>
<dbReference type="PANTHER" id="PTHR46098">
    <property type="entry name" value="TRNA (CYTOSINE(38)-C(5))-METHYLTRANSFERASE"/>
    <property type="match status" value="1"/>
</dbReference>
<dbReference type="Pfam" id="PF00145">
    <property type="entry name" value="DNA_methylase"/>
    <property type="match status" value="1"/>
</dbReference>
<sequence length="477" mass="53511">MTAIIVTKVGEKRENPRIWIEGRKLEREGFCHGTSYTVDSRDENQLVLVRVNGQPVDGAEVRKVSGRVRRASQTVSPIIDINSRELSRWFRVDEKLRVAIRRGKIIIKIHHTKGLAFERLERIRKKLAENRKLAVHSHYHGAGILDLAIHSGFARAGVKTFVQVAIEMERKYLDISLKQNPELFDEDSILIEAPIQDVRFDPRVKADVLVAGLPCTGASLAGRAKMRDTKGEKRTYLPEEHDSAGALFYHTLRYVEASQPAVIVLENVKAYSTTASAAVIRALLSGAGYTVSERVLNGNEFGALENRDRLCIIAVTEGLEDIIDMSEIVPLTVKPERLSDVLQPIPLDSERWKSFDYLRLKEERDIAAGKGFRRQLFTGEEGHIATVTRQYMKCRSTDPFIQHPESEELSRLLTPVEHARVKGIPEKLISDSDIADTTAHEVLGQSIVFPMFEAVGFALGKQLAEWISMEEMAANAA</sequence>
<evidence type="ECO:0000256" key="4">
    <source>
        <dbReference type="ARBA" id="ARBA00022691"/>
    </source>
</evidence>
<proteinExistence type="inferred from homology"/>
<dbReference type="InterPro" id="IPR001525">
    <property type="entry name" value="C5_MeTfrase"/>
</dbReference>
<dbReference type="RefSeq" id="WP_136550730.1">
    <property type="nucleotide sequence ID" value="NZ_CP031094.1"/>
</dbReference>
<evidence type="ECO:0000313" key="9">
    <source>
        <dbReference type="Proteomes" id="UP000298049"/>
    </source>
</evidence>
<dbReference type="InterPro" id="IPR029063">
    <property type="entry name" value="SAM-dependent_MTases_sf"/>
</dbReference>
<evidence type="ECO:0000256" key="5">
    <source>
        <dbReference type="ARBA" id="ARBA00022747"/>
    </source>
</evidence>
<dbReference type="REBASE" id="307940">
    <property type="entry name" value="M.Gba367ORF18440P"/>
</dbReference>
<evidence type="ECO:0000256" key="7">
    <source>
        <dbReference type="PROSITE-ProRule" id="PRU01016"/>
    </source>
</evidence>
<evidence type="ECO:0000256" key="2">
    <source>
        <dbReference type="ARBA" id="ARBA00022603"/>
    </source>
</evidence>
<dbReference type="SUPFAM" id="SSF53335">
    <property type="entry name" value="S-adenosyl-L-methionine-dependent methyltransferases"/>
    <property type="match status" value="1"/>
</dbReference>
<gene>
    <name evidence="8" type="ORF">soil367_18440</name>
</gene>
<comment type="catalytic activity">
    <reaction evidence="6">
        <text>a 2'-deoxycytidine in DNA + S-adenosyl-L-methionine = a 5-methyl-2'-deoxycytidine in DNA + S-adenosyl-L-homocysteine + H(+)</text>
        <dbReference type="Rhea" id="RHEA:13681"/>
        <dbReference type="Rhea" id="RHEA-COMP:11369"/>
        <dbReference type="Rhea" id="RHEA-COMP:11370"/>
        <dbReference type="ChEBI" id="CHEBI:15378"/>
        <dbReference type="ChEBI" id="CHEBI:57856"/>
        <dbReference type="ChEBI" id="CHEBI:59789"/>
        <dbReference type="ChEBI" id="CHEBI:85452"/>
        <dbReference type="ChEBI" id="CHEBI:85454"/>
        <dbReference type="EC" id="2.1.1.37"/>
    </reaction>
</comment>
<dbReference type="KEGG" id="hmi:soil367_18440"/>
<comment type="similarity">
    <text evidence="7">Belongs to the class I-like SAM-binding methyltransferase superfamily. C5-methyltransferase family.</text>
</comment>
<dbReference type="EMBL" id="CP031094">
    <property type="protein sequence ID" value="QCF28053.1"/>
    <property type="molecule type" value="Genomic_DNA"/>
</dbReference>
<feature type="active site" evidence="7">
    <location>
        <position position="215"/>
    </location>
</feature>
<dbReference type="EC" id="2.1.1.37" evidence="1"/>
<keyword evidence="5" id="KW-0680">Restriction system</keyword>
<dbReference type="GO" id="GO:0003886">
    <property type="term" value="F:DNA (cytosine-5-)-methyltransferase activity"/>
    <property type="evidence" value="ECO:0007669"/>
    <property type="project" value="UniProtKB-EC"/>
</dbReference>
<organism evidence="8 9">
    <name type="scientific">Hydrocarboniclastica marina</name>
    <dbReference type="NCBI Taxonomy" id="2259620"/>
    <lineage>
        <taxon>Bacteria</taxon>
        <taxon>Pseudomonadati</taxon>
        <taxon>Pseudomonadota</taxon>
        <taxon>Gammaproteobacteria</taxon>
        <taxon>Alteromonadales</taxon>
        <taxon>Alteromonadaceae</taxon>
        <taxon>Hydrocarboniclastica</taxon>
    </lineage>
</organism>
<name>A0A4P7XMA1_9ALTE</name>
<evidence type="ECO:0000256" key="3">
    <source>
        <dbReference type="ARBA" id="ARBA00022679"/>
    </source>
</evidence>
<dbReference type="GO" id="GO:0032259">
    <property type="term" value="P:methylation"/>
    <property type="evidence" value="ECO:0007669"/>
    <property type="project" value="UniProtKB-KW"/>
</dbReference>
<protein>
    <recommendedName>
        <fullName evidence="1">DNA (cytosine-5-)-methyltransferase</fullName>
        <ecNumber evidence="1">2.1.1.37</ecNumber>
    </recommendedName>
</protein>
<keyword evidence="2 7" id="KW-0489">Methyltransferase</keyword>
<keyword evidence="4 7" id="KW-0949">S-adenosyl-L-methionine</keyword>
<dbReference type="Gene3D" id="3.40.50.150">
    <property type="entry name" value="Vaccinia Virus protein VP39"/>
    <property type="match status" value="1"/>
</dbReference>
<keyword evidence="3 7" id="KW-0808">Transferase</keyword>
<evidence type="ECO:0000256" key="6">
    <source>
        <dbReference type="ARBA" id="ARBA00047422"/>
    </source>
</evidence>
<geneLocation type="plasmid" evidence="8 9">
    <name>psoil36-7</name>
</geneLocation>
<dbReference type="PROSITE" id="PS51679">
    <property type="entry name" value="SAM_MT_C5"/>
    <property type="match status" value="1"/>
</dbReference>